<dbReference type="AlphaFoldDB" id="A0A5E4AS47"/>
<organism evidence="3 4">
    <name type="scientific">Marmota monax</name>
    <name type="common">Woodchuck</name>
    <dbReference type="NCBI Taxonomy" id="9995"/>
    <lineage>
        <taxon>Eukaryota</taxon>
        <taxon>Metazoa</taxon>
        <taxon>Chordata</taxon>
        <taxon>Craniata</taxon>
        <taxon>Vertebrata</taxon>
        <taxon>Euteleostomi</taxon>
        <taxon>Mammalia</taxon>
        <taxon>Eutheria</taxon>
        <taxon>Euarchontoglires</taxon>
        <taxon>Glires</taxon>
        <taxon>Rodentia</taxon>
        <taxon>Sciuromorpha</taxon>
        <taxon>Sciuridae</taxon>
        <taxon>Xerinae</taxon>
        <taxon>Marmotini</taxon>
        <taxon>Marmota</taxon>
    </lineage>
</organism>
<evidence type="ECO:0000256" key="1">
    <source>
        <dbReference type="SAM" id="MobiDB-lite"/>
    </source>
</evidence>
<dbReference type="Proteomes" id="UP000335636">
    <property type="component" value="Unassembled WGS sequence"/>
</dbReference>
<keyword evidence="4" id="KW-1185">Reference proteome</keyword>
<dbReference type="Proteomes" id="UP000662637">
    <property type="component" value="Unassembled WGS sequence"/>
</dbReference>
<name>A0A5E4AS47_MARMO</name>
<evidence type="ECO:0000313" key="4">
    <source>
        <dbReference type="Proteomes" id="UP000335636"/>
    </source>
</evidence>
<reference evidence="2" key="2">
    <citation type="submission" date="2020-08" db="EMBL/GenBank/DDBJ databases">
        <authorList>
            <person name="Shumante A."/>
            <person name="Zimin A.V."/>
            <person name="Puiu D."/>
            <person name="Salzberg S.L."/>
        </authorList>
    </citation>
    <scope>NUCLEOTIDE SEQUENCE</scope>
    <source>
        <strain evidence="2">WC2-LM</strain>
        <tissue evidence="2">Liver</tissue>
    </source>
</reference>
<dbReference type="EMBL" id="CABDUW010000124">
    <property type="protein sequence ID" value="VTJ59586.1"/>
    <property type="molecule type" value="Genomic_DNA"/>
</dbReference>
<sequence length="98" mass="10709">MWTSGFGVSDTCYQVAAPPWVPEEEQFPAEGWSLHVMWPVDSAQLDERLKTDSSVGTHLPECSGSEQPLYQGGHGGEADPTHPLGLGILFVTTFSKYK</sequence>
<proteinExistence type="predicted"/>
<feature type="region of interest" description="Disordered" evidence="1">
    <location>
        <begin position="50"/>
        <end position="77"/>
    </location>
</feature>
<accession>A0A5E4AS47</accession>
<reference evidence="3 4" key="1">
    <citation type="submission" date="2019-04" db="EMBL/GenBank/DDBJ databases">
        <authorList>
            <person name="Alioto T."/>
            <person name="Alioto T."/>
        </authorList>
    </citation>
    <scope>NUCLEOTIDE SEQUENCE [LARGE SCALE GENOMIC DNA]</scope>
</reference>
<gene>
    <name evidence="2" type="ORF">GHT09_009314</name>
    <name evidence="3" type="ORF">MONAX_5E003610</name>
</gene>
<protein>
    <submittedName>
        <fullName evidence="3">Uncharacterized protein</fullName>
    </submittedName>
</protein>
<evidence type="ECO:0000313" key="2">
    <source>
        <dbReference type="EMBL" id="KAF7463481.1"/>
    </source>
</evidence>
<dbReference type="EMBL" id="WJEC01008164">
    <property type="protein sequence ID" value="KAF7463481.1"/>
    <property type="molecule type" value="Genomic_DNA"/>
</dbReference>
<evidence type="ECO:0000313" key="3">
    <source>
        <dbReference type="EMBL" id="VTJ59586.1"/>
    </source>
</evidence>